<evidence type="ECO:0008006" key="4">
    <source>
        <dbReference type="Google" id="ProtNLM"/>
    </source>
</evidence>
<dbReference type="PANTHER" id="PTHR33223">
    <property type="entry name" value="CCHC-TYPE DOMAIN-CONTAINING PROTEIN"/>
    <property type="match status" value="1"/>
</dbReference>
<feature type="region of interest" description="Disordered" evidence="1">
    <location>
        <begin position="269"/>
        <end position="311"/>
    </location>
</feature>
<evidence type="ECO:0000256" key="1">
    <source>
        <dbReference type="SAM" id="MobiDB-lite"/>
    </source>
</evidence>
<proteinExistence type="predicted"/>
<keyword evidence="3" id="KW-1185">Reference proteome</keyword>
<accession>A0A2I0I9A1</accession>
<comment type="caution">
    <text evidence="2">The sequence shown here is derived from an EMBL/GenBank/DDBJ whole genome shotgun (WGS) entry which is preliminary data.</text>
</comment>
<name>A0A2I0I9A1_PUNGR</name>
<evidence type="ECO:0000313" key="3">
    <source>
        <dbReference type="Proteomes" id="UP000233551"/>
    </source>
</evidence>
<gene>
    <name evidence="2" type="ORF">CRG98_039609</name>
</gene>
<dbReference type="EMBL" id="PGOL01003681">
    <property type="protein sequence ID" value="PKI39946.1"/>
    <property type="molecule type" value="Genomic_DNA"/>
</dbReference>
<reference evidence="2 3" key="1">
    <citation type="submission" date="2017-11" db="EMBL/GenBank/DDBJ databases">
        <title>De-novo sequencing of pomegranate (Punica granatum L.) genome.</title>
        <authorList>
            <person name="Akparov Z."/>
            <person name="Amiraslanov A."/>
            <person name="Hajiyeva S."/>
            <person name="Abbasov M."/>
            <person name="Kaur K."/>
            <person name="Hamwieh A."/>
            <person name="Solovyev V."/>
            <person name="Salamov A."/>
            <person name="Braich B."/>
            <person name="Kosarev P."/>
            <person name="Mahmoud A."/>
            <person name="Hajiyev E."/>
            <person name="Babayeva S."/>
            <person name="Izzatullayeva V."/>
            <person name="Mammadov A."/>
            <person name="Mammadov A."/>
            <person name="Sharifova S."/>
            <person name="Ojaghi J."/>
            <person name="Eynullazada K."/>
            <person name="Bayramov B."/>
            <person name="Abdulazimova A."/>
            <person name="Shahmuradov I."/>
        </authorList>
    </citation>
    <scope>NUCLEOTIDE SEQUENCE [LARGE SCALE GENOMIC DNA]</scope>
    <source>
        <strain evidence="3">cv. AG2017</strain>
        <tissue evidence="2">Leaf</tissue>
    </source>
</reference>
<dbReference type="Proteomes" id="UP000233551">
    <property type="component" value="Unassembled WGS sequence"/>
</dbReference>
<dbReference type="PANTHER" id="PTHR33223:SF8">
    <property type="entry name" value="OS04G0172440 PROTEIN"/>
    <property type="match status" value="1"/>
</dbReference>
<organism evidence="2 3">
    <name type="scientific">Punica granatum</name>
    <name type="common">Pomegranate</name>
    <dbReference type="NCBI Taxonomy" id="22663"/>
    <lineage>
        <taxon>Eukaryota</taxon>
        <taxon>Viridiplantae</taxon>
        <taxon>Streptophyta</taxon>
        <taxon>Embryophyta</taxon>
        <taxon>Tracheophyta</taxon>
        <taxon>Spermatophyta</taxon>
        <taxon>Magnoliopsida</taxon>
        <taxon>eudicotyledons</taxon>
        <taxon>Gunneridae</taxon>
        <taxon>Pentapetalae</taxon>
        <taxon>rosids</taxon>
        <taxon>malvids</taxon>
        <taxon>Myrtales</taxon>
        <taxon>Lythraceae</taxon>
        <taxon>Punica</taxon>
    </lineage>
</organism>
<protein>
    <recommendedName>
        <fullName evidence="4">Retrotransposon gag domain-containing protein</fullName>
    </recommendedName>
</protein>
<evidence type="ECO:0000313" key="2">
    <source>
        <dbReference type="EMBL" id="PKI39946.1"/>
    </source>
</evidence>
<feature type="compositionally biased region" description="Polar residues" evidence="1">
    <location>
        <begin position="295"/>
        <end position="305"/>
    </location>
</feature>
<sequence length="311" mass="35029">MKENIRALQSSGFRLHVGDGDWSLFPGMRLLTKIKVPEFQRYDGTTDPRHHLRHCRGKMLPYWDYEKFVIHTFQDSLVGTAIDWYMSLKVADIPTWVDLSSKFVDQCRYCAETPPTLLELNTIEMTENQGFEAYAVKWRARAAKHVPPISETQQIQLFHSTLIEAYYLHLLAHTSSFSSLIDVRKKLDMGIKLGKIEGPTEKEGDASVNAVSLGSQTPQPYSTNLAPALPVAQIHAPPPMLYQQQYSALPINYSAPPAYPSPWAPQPYDHNYAPTPHWASPNRPFALGAPPTAQRAPTLQPQQGGQARPRL</sequence>
<dbReference type="AlphaFoldDB" id="A0A2I0I9A1"/>